<dbReference type="InterPro" id="IPR037284">
    <property type="entry name" value="SUF_FeS_clus_asmbl_SufBD_sf"/>
</dbReference>
<dbReference type="HOGENOM" id="CLU_026231_2_1_9"/>
<organism evidence="2 3">
    <name type="scientific">Ruminococcus albus (strain ATCC 27210 / DSM 20455 / JCM 14654 / NCDO 2250 / 7)</name>
    <dbReference type="NCBI Taxonomy" id="697329"/>
    <lineage>
        <taxon>Bacteria</taxon>
        <taxon>Bacillati</taxon>
        <taxon>Bacillota</taxon>
        <taxon>Clostridia</taxon>
        <taxon>Eubacteriales</taxon>
        <taxon>Oscillospiraceae</taxon>
        <taxon>Ruminococcus</taxon>
    </lineage>
</organism>
<dbReference type="GO" id="GO:0016226">
    <property type="term" value="P:iron-sulfur cluster assembly"/>
    <property type="evidence" value="ECO:0007669"/>
    <property type="project" value="InterPro"/>
</dbReference>
<accession>E6UE42</accession>
<dbReference type="eggNOG" id="COG0719">
    <property type="taxonomic scope" value="Bacteria"/>
</dbReference>
<dbReference type="Proteomes" id="UP000006919">
    <property type="component" value="Chromosome"/>
</dbReference>
<evidence type="ECO:0000259" key="1">
    <source>
        <dbReference type="Pfam" id="PF01458"/>
    </source>
</evidence>
<evidence type="ECO:0000313" key="2">
    <source>
        <dbReference type="EMBL" id="ADU22907.1"/>
    </source>
</evidence>
<feature type="domain" description="SUF system FeS cluster assembly SufBD core" evidence="1">
    <location>
        <begin position="53"/>
        <end position="238"/>
    </location>
</feature>
<dbReference type="PANTHER" id="PTHR43575:SF1">
    <property type="entry name" value="PROTEIN ABCI7, CHLOROPLASTIC"/>
    <property type="match status" value="1"/>
</dbReference>
<dbReference type="EMBL" id="CP002403">
    <property type="protein sequence ID" value="ADU22907.1"/>
    <property type="molecule type" value="Genomic_DNA"/>
</dbReference>
<dbReference type="RefSeq" id="WP_013499042.1">
    <property type="nucleotide sequence ID" value="NC_014833.1"/>
</dbReference>
<dbReference type="SUPFAM" id="SSF101960">
    <property type="entry name" value="Stabilizer of iron transporter SufD"/>
    <property type="match status" value="1"/>
</dbReference>
<dbReference type="PANTHER" id="PTHR43575">
    <property type="entry name" value="PROTEIN ABCI7, CHLOROPLASTIC"/>
    <property type="match status" value="1"/>
</dbReference>
<proteinExistence type="predicted"/>
<dbReference type="Pfam" id="PF01458">
    <property type="entry name" value="SUFBD_core"/>
    <property type="match status" value="1"/>
</dbReference>
<evidence type="ECO:0000313" key="3">
    <source>
        <dbReference type="Proteomes" id="UP000006919"/>
    </source>
</evidence>
<reference evidence="2 3" key="1">
    <citation type="journal article" date="2011" name="J. Bacteriol.">
        <title>Complete genome of the cellulolytic ruminal bacterium Ruminococcus albus 7.</title>
        <authorList>
            <person name="Suen G."/>
            <person name="Stevenson D.M."/>
            <person name="Bruce D.C."/>
            <person name="Chertkov O."/>
            <person name="Copeland A."/>
            <person name="Cheng J.F."/>
            <person name="Detter C."/>
            <person name="Detter J.C."/>
            <person name="Goodwin L.A."/>
            <person name="Han C.S."/>
            <person name="Hauser L.J."/>
            <person name="Ivanova N.N."/>
            <person name="Kyrpides N.C."/>
            <person name="Land M.L."/>
            <person name="Lapidus A."/>
            <person name="Lucas S."/>
            <person name="Ovchinnikova G."/>
            <person name="Pitluck S."/>
            <person name="Tapia R."/>
            <person name="Woyke T."/>
            <person name="Boyum J."/>
            <person name="Mead D."/>
            <person name="Weimer P.J."/>
        </authorList>
    </citation>
    <scope>NUCLEOTIDE SEQUENCE [LARGE SCALE GENOMIC DNA]</scope>
    <source>
        <strain evidence="3">ATCC 27210 / DSM 20455 / JCM 14654 / NCDO 2250 / 7</strain>
    </source>
</reference>
<sequence length="269" mass="29310">MAETKLNILPVPTFGSLGVNYVTRDISGYETKDIVISSGSSESVVQYIDSDTETNVDIKSNAKLKLIQLFDSKKKCISKLGISLEDNADIELIQLYLGGDTVSEIAARLDGAKSVFNAKIGYQLNGEDKLDINLIAEHTGRKSSSEIMVNGVLNDNAAKTFKGTIDFKNGAVGAQGSEKEDVIMMSEKVRNKTVPVILCAEEDVVGNHGATIGRIDDKHVFYMKSRGIPEEKIYELMARSKLAQIIAPIDDGSAKKRIYTALGWGEDIE</sequence>
<gene>
    <name evidence="2" type="ordered locus">Rumal_2427</name>
</gene>
<dbReference type="STRING" id="697329.Rumal_2427"/>
<dbReference type="OrthoDB" id="9803529at2"/>
<name>E6UE42_RUMA7</name>
<protein>
    <submittedName>
        <fullName evidence="2">SufBD protein</fullName>
    </submittedName>
</protein>
<dbReference type="AlphaFoldDB" id="E6UE42"/>
<dbReference type="InterPro" id="IPR000825">
    <property type="entry name" value="SUF_FeS_clus_asmbl_SufBD_core"/>
</dbReference>
<dbReference type="KEGG" id="ral:Rumal_2427"/>
<dbReference type="InterPro" id="IPR055346">
    <property type="entry name" value="Fe-S_cluster_assembly_SufBD"/>
</dbReference>